<protein>
    <submittedName>
        <fullName evidence="2">Uncharacterized protein</fullName>
    </submittedName>
</protein>
<proteinExistence type="predicted"/>
<gene>
    <name evidence="2" type="ORF">DSM107014_05175</name>
</gene>
<dbReference type="EMBL" id="JADQBC010000025">
    <property type="protein sequence ID" value="MBR8827287.1"/>
    <property type="molecule type" value="Genomic_DNA"/>
</dbReference>
<accession>A0A941GP53</accession>
<dbReference type="AlphaFoldDB" id="A0A941GP53"/>
<evidence type="ECO:0000313" key="3">
    <source>
        <dbReference type="Proteomes" id="UP000767446"/>
    </source>
</evidence>
<feature type="transmembrane region" description="Helical" evidence="1">
    <location>
        <begin position="28"/>
        <end position="52"/>
    </location>
</feature>
<comment type="caution">
    <text evidence="2">The sequence shown here is derived from an EMBL/GenBank/DDBJ whole genome shotgun (WGS) entry which is preliminary data.</text>
</comment>
<name>A0A941GP53_9CHRO</name>
<evidence type="ECO:0000256" key="1">
    <source>
        <dbReference type="SAM" id="Phobius"/>
    </source>
</evidence>
<keyword evidence="1" id="KW-0812">Transmembrane</keyword>
<reference evidence="2" key="1">
    <citation type="submission" date="2021-02" db="EMBL/GenBank/DDBJ databases">
        <title>Metagenome analyses of Stigonema ocellatum DSM 106950, Chlorogloea purpurea SAG 13.99 and Gomphosphaeria aponina DSM 107014.</title>
        <authorList>
            <person name="Marter P."/>
            <person name="Huang S."/>
        </authorList>
    </citation>
    <scope>NUCLEOTIDE SEQUENCE</scope>
    <source>
        <strain evidence="2">JP213</strain>
    </source>
</reference>
<evidence type="ECO:0000313" key="2">
    <source>
        <dbReference type="EMBL" id="MBR8827287.1"/>
    </source>
</evidence>
<organism evidence="2 3">
    <name type="scientific">Gomphosphaeria aponina SAG 52.96 = DSM 107014</name>
    <dbReference type="NCBI Taxonomy" id="1521640"/>
    <lineage>
        <taxon>Bacteria</taxon>
        <taxon>Bacillati</taxon>
        <taxon>Cyanobacteriota</taxon>
        <taxon>Cyanophyceae</taxon>
        <taxon>Oscillatoriophycideae</taxon>
        <taxon>Chroococcales</taxon>
        <taxon>Gomphosphaeriaceae</taxon>
        <taxon>Gomphosphaeria</taxon>
    </lineage>
</organism>
<keyword evidence="1" id="KW-1133">Transmembrane helix</keyword>
<sequence length="507" mass="58853">MTITKRRSPTQKKKSSLWLLFDLWFKNIWVAKLIAIIALANLLLVVFDFSYLHLRDFWLQGKVTVGNIKIGPIESKGMTWQILPKIVSETVTKYDIIKGIETYRETDEYLLKVDELETKIGDLNSPEGEKILADLRNRSEEMITNNPFQLANKTGNLEKIKNRMRRHLPNAQNSGKEAFREFWTQEHLRRNAVEELNFFNQKIRPLIAANYFRPLGENGNFVDNFGLIDFPFFVIFLVDFLGRTLYISRHHIGVNWLDAMLWRWYDIFLLIPLFRWLRVLPVIIRLNEANLIDLRQIKRQTSQGFVASIAQDLTEVILLQIISKIQGAIRQGEIVKIISKGNVYIDINDTNETAEIVKIMAKMTISQVLPKVRTEVEDLLEYNIAKIVKKSAPYQGMQKLPGVEKATTNLSEQLAKQIYQGIHEALSSMIEEDPKFDQLLEKLIDNFGKTMTSEIKTQESLERIESLLVDFLEEIKINYVQSLAEEDVEELLEQTRILRQITDVPGK</sequence>
<keyword evidence="1" id="KW-0472">Membrane</keyword>
<dbReference type="Proteomes" id="UP000767446">
    <property type="component" value="Unassembled WGS sequence"/>
</dbReference>